<gene>
    <name evidence="1" type="ORF">OZSIB_0516</name>
</gene>
<evidence type="ECO:0000313" key="1">
    <source>
        <dbReference type="EMBL" id="RCK78965.1"/>
    </source>
</evidence>
<dbReference type="EMBL" id="QOQW01000017">
    <property type="protein sequence ID" value="RCK78965.1"/>
    <property type="molecule type" value="Genomic_DNA"/>
</dbReference>
<dbReference type="AlphaFoldDB" id="A0A367ZLI7"/>
<name>A0A367ZLI7_9BACT</name>
<evidence type="ECO:0000313" key="2">
    <source>
        <dbReference type="Proteomes" id="UP000252355"/>
    </source>
</evidence>
<comment type="caution">
    <text evidence="1">The sequence shown here is derived from an EMBL/GenBank/DDBJ whole genome shotgun (WGS) entry which is preliminary data.</text>
</comment>
<reference evidence="1 2" key="1">
    <citation type="submission" date="2018-05" db="EMBL/GenBank/DDBJ databases">
        <title>A metagenomic window into the 2 km-deep terrestrial subsurface aquifer revealed taxonomically and functionally diverse microbial community comprising novel uncultured bacterial lineages.</title>
        <authorList>
            <person name="Kadnikov V.V."/>
            <person name="Mardanov A.V."/>
            <person name="Beletsky A.V."/>
            <person name="Banks D."/>
            <person name="Pimenov N.V."/>
            <person name="Frank Y.A."/>
            <person name="Karnachuk O.V."/>
            <person name="Ravin N.V."/>
        </authorList>
    </citation>
    <scope>NUCLEOTIDE SEQUENCE [LARGE SCALE GENOMIC DNA]</scope>
    <source>
        <strain evidence="1">BY5</strain>
    </source>
</reference>
<organism evidence="1 2">
    <name type="scientific">Candidatus Ozemobacter sibiricus</name>
    <dbReference type="NCBI Taxonomy" id="2268124"/>
    <lineage>
        <taxon>Bacteria</taxon>
        <taxon>Candidatus Ozemobacteria</taxon>
        <taxon>Candidatus Ozemobacterales</taxon>
        <taxon>Candidatus Ozemobacteraceae</taxon>
        <taxon>Candidatus Ozemobacter</taxon>
    </lineage>
</organism>
<proteinExistence type="predicted"/>
<protein>
    <submittedName>
        <fullName evidence="1">Uncharacterized protein</fullName>
    </submittedName>
</protein>
<accession>A0A367ZLI7</accession>
<dbReference type="Proteomes" id="UP000252355">
    <property type="component" value="Unassembled WGS sequence"/>
</dbReference>
<sequence>MARENARRDVELLIGRLIAPLRTLLRQPGGFLPFAAYLDTARRARKFAVQADESADPEALVRFLEDRMREAAAAGKAIATAIVSDTRATPPGERAPVDCAAFALDHRAGLSLVVLLPYARQKRGAVTFGEMFACEGEHRIF</sequence>